<comment type="caution">
    <text evidence="1">The sequence shown here is derived from an EMBL/GenBank/DDBJ whole genome shotgun (WGS) entry which is preliminary data.</text>
</comment>
<organism evidence="1 2">
    <name type="scientific">Babesia gibsoni</name>
    <dbReference type="NCBI Taxonomy" id="33632"/>
    <lineage>
        <taxon>Eukaryota</taxon>
        <taxon>Sar</taxon>
        <taxon>Alveolata</taxon>
        <taxon>Apicomplexa</taxon>
        <taxon>Aconoidasida</taxon>
        <taxon>Piroplasmida</taxon>
        <taxon>Babesiidae</taxon>
        <taxon>Babesia</taxon>
    </lineage>
</organism>
<dbReference type="Proteomes" id="UP001230268">
    <property type="component" value="Unassembled WGS sequence"/>
</dbReference>
<dbReference type="EMBL" id="JAVEPI010000001">
    <property type="protein sequence ID" value="KAK1444545.1"/>
    <property type="molecule type" value="Genomic_DNA"/>
</dbReference>
<proteinExistence type="predicted"/>
<sequence length="361" mass="41090">MAAAAIWRKYGLEEECHRFIGDGATNLHGYANGEGRRVVSATSVFSTDAYKIPTGANAKVFELYPKLSELSKESCYISEAILERMASEISDRRIYEPVKVIVDRKPWVEPFTVASPVVQHKPVEIETSHSTERLSYKPLEQAPKGFVGGYSSKSEYTPLQSADRVVPKPTYGPISNGNIFDGESHRSRMFPPSTRHDIHTYTPMNAKKDNFNFQREFLSAFKPDDDTKNDYGALDTPVVDMDARKIPSSNAETLVSPFPWERNLEAQRMVQPTFTPQNRIPEASEYRYPSYISRGFSKAPSVAERRSFNVMEEPMHMFDASRPIRDFNPKSPIRSIMRDSTHSYGYRNVRSTPTAMYHNFI</sequence>
<keyword evidence="2" id="KW-1185">Reference proteome</keyword>
<protein>
    <submittedName>
        <fullName evidence="1">Uncharacterized protein</fullName>
    </submittedName>
</protein>
<dbReference type="AlphaFoldDB" id="A0AAD8PG02"/>
<evidence type="ECO:0000313" key="2">
    <source>
        <dbReference type="Proteomes" id="UP001230268"/>
    </source>
</evidence>
<accession>A0AAD8PG02</accession>
<evidence type="ECO:0000313" key="1">
    <source>
        <dbReference type="EMBL" id="KAK1444545.1"/>
    </source>
</evidence>
<reference evidence="1" key="1">
    <citation type="submission" date="2023-08" db="EMBL/GenBank/DDBJ databases">
        <title>Draft sequence of the Babesia gibsoni genome.</title>
        <authorList>
            <person name="Yamagishi J.Y."/>
            <person name="Xuan X.X."/>
        </authorList>
    </citation>
    <scope>NUCLEOTIDE SEQUENCE</scope>
    <source>
        <strain evidence="1">Azabu</strain>
    </source>
</reference>
<gene>
    <name evidence="1" type="ORF">BgAZ_104510</name>
</gene>
<name>A0AAD8PG02_BABGI</name>